<keyword evidence="10" id="KW-1185">Reference proteome</keyword>
<feature type="transmembrane region" description="Helical" evidence="7">
    <location>
        <begin position="191"/>
        <end position="212"/>
    </location>
</feature>
<dbReference type="Gene3D" id="1.20.1540.10">
    <property type="entry name" value="Rhomboid-like"/>
    <property type="match status" value="1"/>
</dbReference>
<keyword evidence="5 7" id="KW-1133">Transmembrane helix</keyword>
<evidence type="ECO:0000256" key="3">
    <source>
        <dbReference type="ARBA" id="ARBA00022692"/>
    </source>
</evidence>
<dbReference type="SUPFAM" id="SSF144091">
    <property type="entry name" value="Rhomboid-like"/>
    <property type="match status" value="1"/>
</dbReference>
<feature type="transmembrane region" description="Helical" evidence="7">
    <location>
        <begin position="151"/>
        <end position="179"/>
    </location>
</feature>
<dbReference type="FunFam" id="1.20.1540.10:FF:000027">
    <property type="entry name" value="Rhomboid family intramembrane serine protease"/>
    <property type="match status" value="1"/>
</dbReference>
<dbReference type="RefSeq" id="WP_073332576.1">
    <property type="nucleotide sequence ID" value="NZ_FQYO01000005.1"/>
</dbReference>
<evidence type="ECO:0000259" key="8">
    <source>
        <dbReference type="Pfam" id="PF01694"/>
    </source>
</evidence>
<evidence type="ECO:0000256" key="4">
    <source>
        <dbReference type="ARBA" id="ARBA00022801"/>
    </source>
</evidence>
<sequence>MFPIRDHNPSRHVPVVTLGLMAVNIAVYLWGLAVLTDDRATWDFYLDWALFPARLSDLQGMHTLVTSTFLHAGFWHLAGNMLFLWIYGDNMEDEFGRVGFLLFYLAGGIAASLLQWAAEPWSPIPVVGASGAIAAVMGGYLLLFPRARIDILLFLVVYVRTFAVPAFLVLGLWFALQIFGGVNTPTDEGGVAYWAHIGGFAAGLALTVPLWLRLGGPGYWTRTHGHPPHPETAMVESRVPVVRRRR</sequence>
<dbReference type="Pfam" id="PF01694">
    <property type="entry name" value="Rhomboid"/>
    <property type="match status" value="1"/>
</dbReference>
<feature type="domain" description="Peptidase S54 rhomboid" evidence="8">
    <location>
        <begin position="61"/>
        <end position="211"/>
    </location>
</feature>
<dbReference type="AlphaFoldDB" id="A0A1M6GX31"/>
<dbReference type="InterPro" id="IPR050925">
    <property type="entry name" value="Rhomboid_protease_S54"/>
</dbReference>
<evidence type="ECO:0000313" key="10">
    <source>
        <dbReference type="Proteomes" id="UP000184292"/>
    </source>
</evidence>
<comment type="similarity">
    <text evidence="2">Belongs to the peptidase S54 family.</text>
</comment>
<gene>
    <name evidence="9" type="ORF">SAMN05444417_2978</name>
</gene>
<feature type="transmembrane region" description="Helical" evidence="7">
    <location>
        <begin position="124"/>
        <end position="144"/>
    </location>
</feature>
<evidence type="ECO:0000256" key="1">
    <source>
        <dbReference type="ARBA" id="ARBA00004141"/>
    </source>
</evidence>
<protein>
    <submittedName>
        <fullName evidence="9">Membrane associated serine protease, rhomboid family</fullName>
    </submittedName>
</protein>
<proteinExistence type="inferred from homology"/>
<evidence type="ECO:0000256" key="7">
    <source>
        <dbReference type="SAM" id="Phobius"/>
    </source>
</evidence>
<organism evidence="9 10">
    <name type="scientific">Wenxinia saemankumensis</name>
    <dbReference type="NCBI Taxonomy" id="1447782"/>
    <lineage>
        <taxon>Bacteria</taxon>
        <taxon>Pseudomonadati</taxon>
        <taxon>Pseudomonadota</taxon>
        <taxon>Alphaproteobacteria</taxon>
        <taxon>Rhodobacterales</taxon>
        <taxon>Roseobacteraceae</taxon>
        <taxon>Wenxinia</taxon>
    </lineage>
</organism>
<keyword evidence="4" id="KW-0378">Hydrolase</keyword>
<keyword evidence="6 7" id="KW-0472">Membrane</keyword>
<feature type="transmembrane region" description="Helical" evidence="7">
    <location>
        <begin position="12"/>
        <end position="35"/>
    </location>
</feature>
<dbReference type="EMBL" id="FQYO01000005">
    <property type="protein sequence ID" value="SHJ14521.1"/>
    <property type="molecule type" value="Genomic_DNA"/>
</dbReference>
<dbReference type="PANTHER" id="PTHR43731:SF14">
    <property type="entry name" value="PRESENILIN-ASSOCIATED RHOMBOID-LIKE PROTEIN, MITOCHONDRIAL"/>
    <property type="match status" value="1"/>
</dbReference>
<accession>A0A1M6GX31</accession>
<evidence type="ECO:0000256" key="6">
    <source>
        <dbReference type="ARBA" id="ARBA00023136"/>
    </source>
</evidence>
<evidence type="ECO:0000313" key="9">
    <source>
        <dbReference type="EMBL" id="SHJ14521.1"/>
    </source>
</evidence>
<dbReference type="STRING" id="1447782.SAMN05444417_2978"/>
<comment type="subcellular location">
    <subcellularLocation>
        <location evidence="1">Membrane</location>
        <topology evidence="1">Multi-pass membrane protein</topology>
    </subcellularLocation>
</comment>
<evidence type="ECO:0000256" key="5">
    <source>
        <dbReference type="ARBA" id="ARBA00022989"/>
    </source>
</evidence>
<keyword evidence="9" id="KW-0645">Protease</keyword>
<keyword evidence="3 7" id="KW-0812">Transmembrane</keyword>
<dbReference type="PANTHER" id="PTHR43731">
    <property type="entry name" value="RHOMBOID PROTEASE"/>
    <property type="match status" value="1"/>
</dbReference>
<dbReference type="InterPro" id="IPR035952">
    <property type="entry name" value="Rhomboid-like_sf"/>
</dbReference>
<feature type="transmembrane region" description="Helical" evidence="7">
    <location>
        <begin position="64"/>
        <end position="86"/>
    </location>
</feature>
<feature type="transmembrane region" description="Helical" evidence="7">
    <location>
        <begin position="98"/>
        <end position="118"/>
    </location>
</feature>
<dbReference type="InterPro" id="IPR022764">
    <property type="entry name" value="Peptidase_S54_rhomboid_dom"/>
</dbReference>
<reference evidence="9 10" key="1">
    <citation type="submission" date="2016-11" db="EMBL/GenBank/DDBJ databases">
        <authorList>
            <person name="Jaros S."/>
            <person name="Januszkiewicz K."/>
            <person name="Wedrychowicz H."/>
        </authorList>
    </citation>
    <scope>NUCLEOTIDE SEQUENCE [LARGE SCALE GENOMIC DNA]</scope>
    <source>
        <strain evidence="9 10">DSM 100565</strain>
    </source>
</reference>
<evidence type="ECO:0000256" key="2">
    <source>
        <dbReference type="ARBA" id="ARBA00009045"/>
    </source>
</evidence>
<dbReference type="GO" id="GO:0006508">
    <property type="term" value="P:proteolysis"/>
    <property type="evidence" value="ECO:0007669"/>
    <property type="project" value="UniProtKB-KW"/>
</dbReference>
<dbReference type="OrthoDB" id="9813074at2"/>
<dbReference type="GO" id="GO:0016020">
    <property type="term" value="C:membrane"/>
    <property type="evidence" value="ECO:0007669"/>
    <property type="project" value="UniProtKB-SubCell"/>
</dbReference>
<name>A0A1M6GX31_9RHOB</name>
<dbReference type="GO" id="GO:0004252">
    <property type="term" value="F:serine-type endopeptidase activity"/>
    <property type="evidence" value="ECO:0007669"/>
    <property type="project" value="InterPro"/>
</dbReference>
<dbReference type="Proteomes" id="UP000184292">
    <property type="component" value="Unassembled WGS sequence"/>
</dbReference>